<dbReference type="InterPro" id="IPR057661">
    <property type="entry name" value="RsdA/BaiN/AoA(So)_Rossmann"/>
</dbReference>
<evidence type="ECO:0000313" key="4">
    <source>
        <dbReference type="Proteomes" id="UP001196301"/>
    </source>
</evidence>
<protein>
    <submittedName>
        <fullName evidence="3">NAD(P)/FAD-dependent oxidoreductase</fullName>
    </submittedName>
</protein>
<dbReference type="PANTHER" id="PTHR42887:SF2">
    <property type="entry name" value="OS12G0638800 PROTEIN"/>
    <property type="match status" value="1"/>
</dbReference>
<organism evidence="3 4">
    <name type="scientific">Intestinibacter bartlettii</name>
    <dbReference type="NCBI Taxonomy" id="261299"/>
    <lineage>
        <taxon>Bacteria</taxon>
        <taxon>Bacillati</taxon>
        <taxon>Bacillota</taxon>
        <taxon>Clostridia</taxon>
        <taxon>Peptostreptococcales</taxon>
        <taxon>Peptostreptococcaceae</taxon>
        <taxon>Intestinibacter</taxon>
    </lineage>
</organism>
<comment type="caution">
    <text evidence="3">The sequence shown here is derived from an EMBL/GenBank/DDBJ whole genome shotgun (WGS) entry which is preliminary data.</text>
</comment>
<keyword evidence="4" id="KW-1185">Reference proteome</keyword>
<feature type="domain" description="RsdA/BaiN/AoA(So)-like Rossmann fold-like" evidence="1">
    <location>
        <begin position="3"/>
        <end position="406"/>
    </location>
</feature>
<evidence type="ECO:0000259" key="2">
    <source>
        <dbReference type="Pfam" id="PF22780"/>
    </source>
</evidence>
<sequence>MKRVVIIGAGASGMMAAKVAGDRGYKVTVLEKQKRCGQKLLITGKGRCNITNNCEIEELIENVPTNGKFLYSAFYTFTNDQVIDMFNSLGVETKTERGKRVFPVSDKAVDVVRALEKQMKSNKNVEVLLDSKVERIVTEDGSVKKVILSNKKEIECDSVIVATGGVSYPRTGSTGDGYRFAKSLGHTIINPKPSLIGLEVMEDYVVELAKLSLRNVSINVYNRKNKKIYDDFGEMEFTKYGLDGPIIKSASCRMGDLAKDNYKIVLDLKPALDDDKLDKRIQKDFQKYANKNFENSLNDLLPKQLIPTIVKLSKIDPYIKVNQISKEDRKNLVHLIKNITFTVKNYRPIEEAIITSGGVKTSEINSSTMESKLVSGLFFAGEVIDVDAYTGGFNLQIAFSTAYLAAINC</sequence>
<dbReference type="Pfam" id="PF22780">
    <property type="entry name" value="HI0933_like_1st"/>
    <property type="match status" value="1"/>
</dbReference>
<gene>
    <name evidence="3" type="ORF">KQI20_11430</name>
</gene>
<dbReference type="InterPro" id="IPR055178">
    <property type="entry name" value="RsdA/BaiN/AoA(So)-like_dom"/>
</dbReference>
<name>A0ABS6E086_9FIRM</name>
<dbReference type="PANTHER" id="PTHR42887">
    <property type="entry name" value="OS12G0638800 PROTEIN"/>
    <property type="match status" value="1"/>
</dbReference>
<dbReference type="Pfam" id="PF03486">
    <property type="entry name" value="HI0933_like"/>
    <property type="match status" value="1"/>
</dbReference>
<dbReference type="RefSeq" id="WP_216571225.1">
    <property type="nucleotide sequence ID" value="NZ_JAHLOQ010000036.1"/>
</dbReference>
<dbReference type="EMBL" id="JAHLOQ010000036">
    <property type="protein sequence ID" value="MBU5337053.1"/>
    <property type="molecule type" value="Genomic_DNA"/>
</dbReference>
<evidence type="ECO:0000259" key="1">
    <source>
        <dbReference type="Pfam" id="PF03486"/>
    </source>
</evidence>
<proteinExistence type="predicted"/>
<evidence type="ECO:0000313" key="3">
    <source>
        <dbReference type="EMBL" id="MBU5337053.1"/>
    </source>
</evidence>
<feature type="domain" description="RsdA/BaiN/AoA(So)-like insert" evidence="2">
    <location>
        <begin position="192"/>
        <end position="354"/>
    </location>
</feature>
<dbReference type="Proteomes" id="UP001196301">
    <property type="component" value="Unassembled WGS sequence"/>
</dbReference>
<dbReference type="NCBIfam" id="TIGR00275">
    <property type="entry name" value="aminoacetone oxidase family FAD-binding enzyme"/>
    <property type="match status" value="1"/>
</dbReference>
<dbReference type="InterPro" id="IPR004792">
    <property type="entry name" value="BaiN-like"/>
</dbReference>
<reference evidence="3 4" key="1">
    <citation type="submission" date="2021-06" db="EMBL/GenBank/DDBJ databases">
        <authorList>
            <person name="Sun Q."/>
            <person name="Li D."/>
        </authorList>
    </citation>
    <scope>NUCLEOTIDE SEQUENCE [LARGE SCALE GENOMIC DNA]</scope>
    <source>
        <strain evidence="3 4">N19</strain>
    </source>
</reference>
<accession>A0ABS6E086</accession>